<evidence type="ECO:0000259" key="6">
    <source>
        <dbReference type="Pfam" id="PF07993"/>
    </source>
</evidence>
<protein>
    <recommendedName>
        <fullName evidence="4">Fatty acyl-CoA reductase</fullName>
        <ecNumber evidence="4">1.2.1.84</ecNumber>
    </recommendedName>
</protein>
<comment type="similarity">
    <text evidence="1 4">Belongs to the fatty acyl-CoA reductase family.</text>
</comment>
<dbReference type="PANTHER" id="PTHR11011">
    <property type="entry name" value="MALE STERILITY PROTEIN 2-RELATED"/>
    <property type="match status" value="1"/>
</dbReference>
<gene>
    <name evidence="7" type="ORF">RUM44_009857</name>
</gene>
<evidence type="ECO:0000256" key="2">
    <source>
        <dbReference type="ARBA" id="ARBA00022516"/>
    </source>
</evidence>
<dbReference type="Gene3D" id="3.40.50.720">
    <property type="entry name" value="NAD(P)-binding Rossmann-like Domain"/>
    <property type="match status" value="1"/>
</dbReference>
<dbReference type="CDD" id="cd09071">
    <property type="entry name" value="FAR_C"/>
    <property type="match status" value="1"/>
</dbReference>
<reference evidence="7 8" key="1">
    <citation type="submission" date="2023-09" db="EMBL/GenBank/DDBJ databases">
        <title>Genomes of two closely related lineages of the louse Polyplax serrata with different host specificities.</title>
        <authorList>
            <person name="Martinu J."/>
            <person name="Tarabai H."/>
            <person name="Stefka J."/>
            <person name="Hypsa V."/>
        </authorList>
    </citation>
    <scope>NUCLEOTIDE SEQUENCE [LARGE SCALE GENOMIC DNA]</scope>
    <source>
        <strain evidence="7">98ZLc_SE</strain>
    </source>
</reference>
<keyword evidence="4" id="KW-1133">Transmembrane helix</keyword>
<keyword evidence="2 4" id="KW-0444">Lipid biosynthesis</keyword>
<comment type="caution">
    <text evidence="7">The sequence shown here is derived from an EMBL/GenBank/DDBJ whole genome shotgun (WGS) entry which is preliminary data.</text>
</comment>
<keyword evidence="3 4" id="KW-0443">Lipid metabolism</keyword>
<evidence type="ECO:0000313" key="8">
    <source>
        <dbReference type="Proteomes" id="UP001359485"/>
    </source>
</evidence>
<sequence length="396" mass="46413">MDKNSTRYENSEIVNYLSPVFVHSSTAFCHVDHAVLEEKAYECEYKPKDFMNLIRWMDNQYLDKIALDMIKPHPNTYTFTKRLAEGLVIEEFPNMPVCIARPSIVCPAYEEPLPGWVDSLNGPVGILVAAGKGVLRSMYAKKEYTAEMVPVDFAINGLLAIAKTVATEKKPKEIPVFNITQAEERTATWGDILEMGRSFTFDVPFDVMLWFPDGNIRSSLWVHKIYAFFLHWLPAYFIDFLLFLFRQKRFMLRVQQKIEVGLEVLQYFTTHKWCFKNEKFLRIRDSMCPEDKKEFNMDFKVVEDLPYLRHCILGARQYLLKEPLENLPKARRTIKILYVIDRIVRFMFLLFFAQFLISNMSGFATYIFDAGGKNLKNVPFVRSFVPHEDMPIHRHM</sequence>
<name>A0ABR1ATY4_POLSC</name>
<comment type="function">
    <text evidence="4">Catalyzes the reduction of fatty acyl-CoA to fatty alcohols.</text>
</comment>
<evidence type="ECO:0000313" key="7">
    <source>
        <dbReference type="EMBL" id="KAK6627380.1"/>
    </source>
</evidence>
<feature type="domain" description="Thioester reductase (TE)" evidence="6">
    <location>
        <begin position="20"/>
        <end position="156"/>
    </location>
</feature>
<comment type="catalytic activity">
    <reaction evidence="4">
        <text>a long-chain fatty acyl-CoA + 2 NADPH + 2 H(+) = a long-chain primary fatty alcohol + 2 NADP(+) + CoA</text>
        <dbReference type="Rhea" id="RHEA:52716"/>
        <dbReference type="ChEBI" id="CHEBI:15378"/>
        <dbReference type="ChEBI" id="CHEBI:57287"/>
        <dbReference type="ChEBI" id="CHEBI:57783"/>
        <dbReference type="ChEBI" id="CHEBI:58349"/>
        <dbReference type="ChEBI" id="CHEBI:77396"/>
        <dbReference type="ChEBI" id="CHEBI:83139"/>
        <dbReference type="EC" id="1.2.1.84"/>
    </reaction>
</comment>
<dbReference type="EMBL" id="JAWJWF010000045">
    <property type="protein sequence ID" value="KAK6627380.1"/>
    <property type="molecule type" value="Genomic_DNA"/>
</dbReference>
<dbReference type="InterPro" id="IPR013120">
    <property type="entry name" value="FAR_NAD-bd"/>
</dbReference>
<accession>A0ABR1ATY4</accession>
<organism evidence="7 8">
    <name type="scientific">Polyplax serrata</name>
    <name type="common">Common mouse louse</name>
    <dbReference type="NCBI Taxonomy" id="468196"/>
    <lineage>
        <taxon>Eukaryota</taxon>
        <taxon>Metazoa</taxon>
        <taxon>Ecdysozoa</taxon>
        <taxon>Arthropoda</taxon>
        <taxon>Hexapoda</taxon>
        <taxon>Insecta</taxon>
        <taxon>Pterygota</taxon>
        <taxon>Neoptera</taxon>
        <taxon>Paraneoptera</taxon>
        <taxon>Psocodea</taxon>
        <taxon>Troctomorpha</taxon>
        <taxon>Phthiraptera</taxon>
        <taxon>Anoplura</taxon>
        <taxon>Polyplacidae</taxon>
        <taxon>Polyplax</taxon>
    </lineage>
</organism>
<dbReference type="InterPro" id="IPR033640">
    <property type="entry name" value="FAR_C"/>
</dbReference>
<feature type="domain" description="Fatty acyl-CoA reductase C-terminal" evidence="5">
    <location>
        <begin position="230"/>
        <end position="322"/>
    </location>
</feature>
<keyword evidence="4" id="KW-0812">Transmembrane</keyword>
<keyword evidence="4" id="KW-0560">Oxidoreductase</keyword>
<evidence type="ECO:0000259" key="5">
    <source>
        <dbReference type="Pfam" id="PF03015"/>
    </source>
</evidence>
<dbReference type="Pfam" id="PF03015">
    <property type="entry name" value="Sterile"/>
    <property type="match status" value="1"/>
</dbReference>
<evidence type="ECO:0000256" key="1">
    <source>
        <dbReference type="ARBA" id="ARBA00005928"/>
    </source>
</evidence>
<dbReference type="Pfam" id="PF07993">
    <property type="entry name" value="NAD_binding_4"/>
    <property type="match status" value="1"/>
</dbReference>
<dbReference type="SUPFAM" id="SSF51735">
    <property type="entry name" value="NAD(P)-binding Rossmann-fold domains"/>
    <property type="match status" value="1"/>
</dbReference>
<evidence type="ECO:0000256" key="4">
    <source>
        <dbReference type="RuleBase" id="RU363097"/>
    </source>
</evidence>
<keyword evidence="4" id="KW-0472">Membrane</keyword>
<dbReference type="EC" id="1.2.1.84" evidence="4"/>
<dbReference type="Proteomes" id="UP001359485">
    <property type="component" value="Unassembled WGS sequence"/>
</dbReference>
<dbReference type="InterPro" id="IPR036291">
    <property type="entry name" value="NAD(P)-bd_dom_sf"/>
</dbReference>
<evidence type="ECO:0000256" key="3">
    <source>
        <dbReference type="ARBA" id="ARBA00023098"/>
    </source>
</evidence>
<feature type="transmembrane region" description="Helical" evidence="4">
    <location>
        <begin position="346"/>
        <end position="368"/>
    </location>
</feature>
<dbReference type="PANTHER" id="PTHR11011:SF12">
    <property type="entry name" value="FATTY ACYL-COA REDUCTASE"/>
    <property type="match status" value="1"/>
</dbReference>
<keyword evidence="8" id="KW-1185">Reference proteome</keyword>
<keyword evidence="4" id="KW-0521">NADP</keyword>
<dbReference type="InterPro" id="IPR026055">
    <property type="entry name" value="FAR"/>
</dbReference>
<proteinExistence type="inferred from homology"/>
<feature type="transmembrane region" description="Helical" evidence="4">
    <location>
        <begin position="225"/>
        <end position="245"/>
    </location>
</feature>